<dbReference type="OrthoDB" id="9806388at2"/>
<dbReference type="SUPFAM" id="SSF55920">
    <property type="entry name" value="Creatinase/aminopeptidase"/>
    <property type="match status" value="1"/>
</dbReference>
<dbReference type="Gene3D" id="3.90.230.10">
    <property type="entry name" value="Creatinase/methionine aminopeptidase superfamily"/>
    <property type="match status" value="1"/>
</dbReference>
<dbReference type="EMBL" id="CP033896">
    <property type="protein sequence ID" value="AZA13556.1"/>
    <property type="molecule type" value="Genomic_DNA"/>
</dbReference>
<evidence type="ECO:0000259" key="2">
    <source>
        <dbReference type="Pfam" id="PF01321"/>
    </source>
</evidence>
<keyword evidence="3" id="KW-0645">Protease</keyword>
<dbReference type="SUPFAM" id="SSF53092">
    <property type="entry name" value="Creatinase/prolidase N-terminal domain"/>
    <property type="match status" value="1"/>
</dbReference>
<dbReference type="GO" id="GO:0102009">
    <property type="term" value="F:proline dipeptidase activity"/>
    <property type="evidence" value="ECO:0007669"/>
    <property type="project" value="UniProtKB-EC"/>
</dbReference>
<dbReference type="RefSeq" id="WP_123927797.1">
    <property type="nucleotide sequence ID" value="NZ_CP033896.1"/>
</dbReference>
<sequence>MTTTASISSQTYQSRQQRAAQLLAQTNIADALIVTPGATMRYFLGDEADTHERLSALIIPQSSDEQRPVHCQLITPAVDAGTLAALPGTADINIIGYTDDDHPHATVISLVQGEGHDPHHMRLAVDGHMPASHLLTLQNILGNRPQCIVAATPIVSQLTMLKDPAEITHLQTVGAAIDEVHALVPQLLQPGRTEAEVAAALHTEILNHGHTAVDFVIVGSGPNGANPHHEHSNRTLQTGEMVVVDIGGADSEGYRSDCTRTYIVGGADAARIDPEMDTMYEVLVSAQAAARQAAVPGARAKDVDDAARRVISDAGYGQFFVHRTGHGIGLSTHEEPFITSTNELVLEPGMAFSIEPGIYLPGRFGARIEDIVIISDDGHIVCNNQPRMLR</sequence>
<dbReference type="EC" id="3.4.13.9" evidence="3"/>
<dbReference type="KEGG" id="ccho:CCHOA_05780"/>
<reference evidence="3 4" key="1">
    <citation type="submission" date="2018-11" db="EMBL/GenBank/DDBJ databases">
        <authorList>
            <person name="Kleinhagauer T."/>
            <person name="Glaeser S.P."/>
            <person name="Spergser J."/>
            <person name="Ruckert C."/>
            <person name="Kaempfer P."/>
            <person name="Busse H.-J."/>
        </authorList>
    </citation>
    <scope>NUCLEOTIDE SEQUENCE [LARGE SCALE GENOMIC DNA]</scope>
    <source>
        <strain evidence="3 4">200CH</strain>
    </source>
</reference>
<name>A0A3G6J6H3_9CORY</name>
<evidence type="ECO:0000259" key="1">
    <source>
        <dbReference type="Pfam" id="PF00557"/>
    </source>
</evidence>
<accession>A0A3G6J6H3</accession>
<feature type="domain" description="Creatinase N-terminal" evidence="2">
    <location>
        <begin position="15"/>
        <end position="157"/>
    </location>
</feature>
<dbReference type="Pfam" id="PF00557">
    <property type="entry name" value="Peptidase_M24"/>
    <property type="match status" value="1"/>
</dbReference>
<evidence type="ECO:0000313" key="4">
    <source>
        <dbReference type="Proteomes" id="UP000269019"/>
    </source>
</evidence>
<dbReference type="Gene3D" id="3.40.350.10">
    <property type="entry name" value="Creatinase/prolidase N-terminal domain"/>
    <property type="match status" value="1"/>
</dbReference>
<keyword evidence="3" id="KW-0378">Hydrolase</keyword>
<dbReference type="InterPro" id="IPR000994">
    <property type="entry name" value="Pept_M24"/>
</dbReference>
<dbReference type="InterPro" id="IPR050659">
    <property type="entry name" value="Peptidase_M24B"/>
</dbReference>
<dbReference type="PANTHER" id="PTHR46112">
    <property type="entry name" value="AMINOPEPTIDASE"/>
    <property type="match status" value="1"/>
</dbReference>
<feature type="domain" description="Peptidase M24" evidence="1">
    <location>
        <begin position="170"/>
        <end position="375"/>
    </location>
</feature>
<dbReference type="InterPro" id="IPR036005">
    <property type="entry name" value="Creatinase/aminopeptidase-like"/>
</dbReference>
<gene>
    <name evidence="3" type="primary">pepQ1</name>
    <name evidence="3" type="ORF">CCHOA_05780</name>
</gene>
<keyword evidence="3" id="KW-0224">Dipeptidase</keyword>
<proteinExistence type="predicted"/>
<dbReference type="AlphaFoldDB" id="A0A3G6J6H3"/>
<dbReference type="PANTHER" id="PTHR46112:SF3">
    <property type="entry name" value="AMINOPEPTIDASE YPDF"/>
    <property type="match status" value="1"/>
</dbReference>
<organism evidence="3 4">
    <name type="scientific">Corynebacterium choanae</name>
    <dbReference type="NCBI Taxonomy" id="1862358"/>
    <lineage>
        <taxon>Bacteria</taxon>
        <taxon>Bacillati</taxon>
        <taxon>Actinomycetota</taxon>
        <taxon>Actinomycetes</taxon>
        <taxon>Mycobacteriales</taxon>
        <taxon>Corynebacteriaceae</taxon>
        <taxon>Corynebacterium</taxon>
    </lineage>
</organism>
<protein>
    <submittedName>
        <fullName evidence="3">Xaa-Pro dipeptidase</fullName>
        <ecNumber evidence="3">3.4.13.9</ecNumber>
    </submittedName>
</protein>
<dbReference type="Proteomes" id="UP000269019">
    <property type="component" value="Chromosome"/>
</dbReference>
<keyword evidence="4" id="KW-1185">Reference proteome</keyword>
<dbReference type="InterPro" id="IPR000587">
    <property type="entry name" value="Creatinase_N"/>
</dbReference>
<dbReference type="Pfam" id="PF01321">
    <property type="entry name" value="Creatinase_N"/>
    <property type="match status" value="1"/>
</dbReference>
<dbReference type="InterPro" id="IPR029149">
    <property type="entry name" value="Creatin/AminoP/Spt16_N"/>
</dbReference>
<evidence type="ECO:0000313" key="3">
    <source>
        <dbReference type="EMBL" id="AZA13556.1"/>
    </source>
</evidence>